<dbReference type="EMBL" id="MU154645">
    <property type="protein sequence ID" value="KAF9490310.1"/>
    <property type="molecule type" value="Genomic_DNA"/>
</dbReference>
<comment type="caution">
    <text evidence="1">The sequence shown here is derived from an EMBL/GenBank/DDBJ whole genome shotgun (WGS) entry which is preliminary data.</text>
</comment>
<organism evidence="1 2">
    <name type="scientific">Pleurotus eryngii</name>
    <name type="common">Boletus of the steppes</name>
    <dbReference type="NCBI Taxonomy" id="5323"/>
    <lineage>
        <taxon>Eukaryota</taxon>
        <taxon>Fungi</taxon>
        <taxon>Dikarya</taxon>
        <taxon>Basidiomycota</taxon>
        <taxon>Agaricomycotina</taxon>
        <taxon>Agaricomycetes</taxon>
        <taxon>Agaricomycetidae</taxon>
        <taxon>Agaricales</taxon>
        <taxon>Pleurotineae</taxon>
        <taxon>Pleurotaceae</taxon>
        <taxon>Pleurotus</taxon>
    </lineage>
</organism>
<accession>A0A9P5ZMY0</accession>
<proteinExistence type="predicted"/>
<reference evidence="1" key="1">
    <citation type="submission" date="2020-11" db="EMBL/GenBank/DDBJ databases">
        <authorList>
            <consortium name="DOE Joint Genome Institute"/>
            <person name="Ahrendt S."/>
            <person name="Riley R."/>
            <person name="Andreopoulos W."/>
            <person name="Labutti K."/>
            <person name="Pangilinan J."/>
            <person name="Ruiz-Duenas F.J."/>
            <person name="Barrasa J.M."/>
            <person name="Sanchez-Garcia M."/>
            <person name="Camarero S."/>
            <person name="Miyauchi S."/>
            <person name="Serrano A."/>
            <person name="Linde D."/>
            <person name="Babiker R."/>
            <person name="Drula E."/>
            <person name="Ayuso-Fernandez I."/>
            <person name="Pacheco R."/>
            <person name="Padilla G."/>
            <person name="Ferreira P."/>
            <person name="Barriuso J."/>
            <person name="Kellner H."/>
            <person name="Castanera R."/>
            <person name="Alfaro M."/>
            <person name="Ramirez L."/>
            <person name="Pisabarro A.G."/>
            <person name="Kuo A."/>
            <person name="Tritt A."/>
            <person name="Lipzen A."/>
            <person name="He G."/>
            <person name="Yan M."/>
            <person name="Ng V."/>
            <person name="Cullen D."/>
            <person name="Martin F."/>
            <person name="Rosso M.-N."/>
            <person name="Henrissat B."/>
            <person name="Hibbett D."/>
            <person name="Martinez A.T."/>
            <person name="Grigoriev I.V."/>
        </authorList>
    </citation>
    <scope>NUCLEOTIDE SEQUENCE</scope>
    <source>
        <strain evidence="1">ATCC 90797</strain>
    </source>
</reference>
<name>A0A9P5ZMY0_PLEER</name>
<keyword evidence="2" id="KW-1185">Reference proteome</keyword>
<protein>
    <submittedName>
        <fullName evidence="1">Uncharacterized protein</fullName>
    </submittedName>
</protein>
<sequence>MPCPLGRAGISAICVNCVQVWPRTPGVYSGIHSNWQLSCPCSKRVQQETTQVDRRFSDCIGVSQGL</sequence>
<dbReference type="Proteomes" id="UP000807025">
    <property type="component" value="Unassembled WGS sequence"/>
</dbReference>
<gene>
    <name evidence="1" type="ORF">BDN71DRAFT_1454527</name>
</gene>
<dbReference type="AlphaFoldDB" id="A0A9P5ZMY0"/>
<evidence type="ECO:0000313" key="2">
    <source>
        <dbReference type="Proteomes" id="UP000807025"/>
    </source>
</evidence>
<evidence type="ECO:0000313" key="1">
    <source>
        <dbReference type="EMBL" id="KAF9490310.1"/>
    </source>
</evidence>